<dbReference type="Proteomes" id="UP000295075">
    <property type="component" value="Unassembled WGS sequence"/>
</dbReference>
<accession>A0A4R4Q2E0</accession>
<sequence>MSIGQEWQTSVDGAGGWVLRGSDGATMTIGLDETGPLPVLTCSASGPVPFEAAFGFGFEASAGLLRPRFIGRRSGDVVLANLAGALALAGRTISNWSGIEWPIVLGEELAGTHFAGPYAERVPFLQLHLTLDEGSMGLSTCAAAPVWALEFDADATIDLNDLDEGFSRPHARLPLPTGRVTSVRLVVDDSRRGLLRRDSIFAEALLGIGNSSVLLIAAEPDEDGIWRRYDESVTVVRNPHAADALPWDPPRPRADFGV</sequence>
<comment type="caution">
    <text evidence="1">The sequence shown here is derived from an EMBL/GenBank/DDBJ whole genome shotgun (WGS) entry which is preliminary data.</text>
</comment>
<keyword evidence="2" id="KW-1185">Reference proteome</keyword>
<gene>
    <name evidence="1" type="ORF">E1261_16495</name>
</gene>
<evidence type="ECO:0000313" key="2">
    <source>
        <dbReference type="Proteomes" id="UP000295075"/>
    </source>
</evidence>
<dbReference type="RefSeq" id="WP_132407581.1">
    <property type="nucleotide sequence ID" value="NZ_SMKA01000064.1"/>
</dbReference>
<evidence type="ECO:0000313" key="1">
    <source>
        <dbReference type="EMBL" id="TDC29181.1"/>
    </source>
</evidence>
<proteinExistence type="predicted"/>
<protein>
    <submittedName>
        <fullName evidence="1">Uncharacterized protein</fullName>
    </submittedName>
</protein>
<dbReference type="EMBL" id="SMKA01000064">
    <property type="protein sequence ID" value="TDC29181.1"/>
    <property type="molecule type" value="Genomic_DNA"/>
</dbReference>
<reference evidence="1 2" key="1">
    <citation type="submission" date="2019-03" db="EMBL/GenBank/DDBJ databases">
        <title>Draft genome sequences of novel Actinobacteria.</title>
        <authorList>
            <person name="Sahin N."/>
            <person name="Ay H."/>
            <person name="Saygin H."/>
        </authorList>
    </citation>
    <scope>NUCLEOTIDE SEQUENCE [LARGE SCALE GENOMIC DNA]</scope>
    <source>
        <strain evidence="1 2">JCM 30547</strain>
    </source>
</reference>
<name>A0A4R4Q2E0_9ACTN</name>
<dbReference type="OrthoDB" id="4829854at2"/>
<dbReference type="AlphaFoldDB" id="A0A4R4Q2E0"/>
<organism evidence="1 2">
    <name type="scientific">Kribbella albertanoniae</name>
    <dbReference type="NCBI Taxonomy" id="1266829"/>
    <lineage>
        <taxon>Bacteria</taxon>
        <taxon>Bacillati</taxon>
        <taxon>Actinomycetota</taxon>
        <taxon>Actinomycetes</taxon>
        <taxon>Propionibacteriales</taxon>
        <taxon>Kribbellaceae</taxon>
        <taxon>Kribbella</taxon>
    </lineage>
</organism>